<accession>A0ABV5IIB0</accession>
<protein>
    <submittedName>
        <fullName evidence="3">SDR family oxidoreductase</fullName>
    </submittedName>
</protein>
<dbReference type="PANTHER" id="PTHR43639:SF1">
    <property type="entry name" value="SHORT-CHAIN DEHYDROGENASE_REDUCTASE FAMILY PROTEIN"/>
    <property type="match status" value="1"/>
</dbReference>
<keyword evidence="2" id="KW-0560">Oxidoreductase</keyword>
<dbReference type="RefSeq" id="WP_189648993.1">
    <property type="nucleotide sequence ID" value="NZ_BMRC01000008.1"/>
</dbReference>
<evidence type="ECO:0000256" key="1">
    <source>
        <dbReference type="ARBA" id="ARBA00006484"/>
    </source>
</evidence>
<dbReference type="InterPro" id="IPR036291">
    <property type="entry name" value="NAD(P)-bd_dom_sf"/>
</dbReference>
<dbReference type="EMBL" id="JBHMEI010000016">
    <property type="protein sequence ID" value="MFB9204226.1"/>
    <property type="molecule type" value="Genomic_DNA"/>
</dbReference>
<dbReference type="Pfam" id="PF13561">
    <property type="entry name" value="adh_short_C2"/>
    <property type="match status" value="1"/>
</dbReference>
<dbReference type="PRINTS" id="PR00080">
    <property type="entry name" value="SDRFAMILY"/>
</dbReference>
<keyword evidence="4" id="KW-1185">Reference proteome</keyword>
<dbReference type="PRINTS" id="PR00081">
    <property type="entry name" value="GDHRDH"/>
</dbReference>
<dbReference type="Proteomes" id="UP001589647">
    <property type="component" value="Unassembled WGS sequence"/>
</dbReference>
<name>A0ABV5IIB0_9ACTN</name>
<dbReference type="PANTHER" id="PTHR43639">
    <property type="entry name" value="OXIDOREDUCTASE, SHORT-CHAIN DEHYDROGENASE/REDUCTASE FAMILY (AFU_ORTHOLOGUE AFUA_5G02870)"/>
    <property type="match status" value="1"/>
</dbReference>
<dbReference type="SUPFAM" id="SSF51735">
    <property type="entry name" value="NAD(P)-binding Rossmann-fold domains"/>
    <property type="match status" value="1"/>
</dbReference>
<comment type="similarity">
    <text evidence="1">Belongs to the short-chain dehydrogenases/reductases (SDR) family.</text>
</comment>
<evidence type="ECO:0000256" key="2">
    <source>
        <dbReference type="ARBA" id="ARBA00023002"/>
    </source>
</evidence>
<dbReference type="PROSITE" id="PS00061">
    <property type="entry name" value="ADH_SHORT"/>
    <property type="match status" value="1"/>
</dbReference>
<organism evidence="3 4">
    <name type="scientific">Nonomuraea spiralis</name>
    <dbReference type="NCBI Taxonomy" id="46182"/>
    <lineage>
        <taxon>Bacteria</taxon>
        <taxon>Bacillati</taxon>
        <taxon>Actinomycetota</taxon>
        <taxon>Actinomycetes</taxon>
        <taxon>Streptosporangiales</taxon>
        <taxon>Streptosporangiaceae</taxon>
        <taxon>Nonomuraea</taxon>
    </lineage>
</organism>
<proteinExistence type="inferred from homology"/>
<evidence type="ECO:0000313" key="4">
    <source>
        <dbReference type="Proteomes" id="UP001589647"/>
    </source>
</evidence>
<dbReference type="InterPro" id="IPR020904">
    <property type="entry name" value="Sc_DH/Rdtase_CS"/>
</dbReference>
<dbReference type="InterPro" id="IPR002347">
    <property type="entry name" value="SDR_fam"/>
</dbReference>
<comment type="caution">
    <text evidence="3">The sequence shown here is derived from an EMBL/GenBank/DDBJ whole genome shotgun (WGS) entry which is preliminary data.</text>
</comment>
<gene>
    <name evidence="3" type="ORF">ACFFV7_23740</name>
</gene>
<reference evidence="3 4" key="1">
    <citation type="submission" date="2024-09" db="EMBL/GenBank/DDBJ databases">
        <authorList>
            <person name="Sun Q."/>
            <person name="Mori K."/>
        </authorList>
    </citation>
    <scope>NUCLEOTIDE SEQUENCE [LARGE SCALE GENOMIC DNA]</scope>
    <source>
        <strain evidence="3 4">CCM 3426</strain>
    </source>
</reference>
<sequence>MSEFAGKTALVTGASRGIGRAVARRLAAGGARVIVHYASNDDLAKETVAEIENAGGQAYAVKAAFEDGVDALFDGLRDDRLDIVVNNAAILGGVLNSVTPEQFDRVFAVNVRAPYFIIERALPLLNDGGRIINVSSAVVRIALPDVVYSMTKGALDTLGFTLAPILGPRGITVNTVSPGVTETDMNAWLREDHDGAAERSVTEVTALGRIGRPDDIAGAVALLARPEAGWITGHVLDATGGYFLGPAGGVVPV</sequence>
<evidence type="ECO:0000313" key="3">
    <source>
        <dbReference type="EMBL" id="MFB9204226.1"/>
    </source>
</evidence>
<dbReference type="Gene3D" id="3.40.50.720">
    <property type="entry name" value="NAD(P)-binding Rossmann-like Domain"/>
    <property type="match status" value="1"/>
</dbReference>